<dbReference type="EMBL" id="VCAZ01000022">
    <property type="protein sequence ID" value="TSK87594.1"/>
    <property type="molecule type" value="Genomic_DNA"/>
</dbReference>
<evidence type="ECO:0000256" key="1">
    <source>
        <dbReference type="SAM" id="MobiDB-lite"/>
    </source>
</evidence>
<evidence type="ECO:0000313" key="2">
    <source>
        <dbReference type="EMBL" id="TSK87594.1"/>
    </source>
</evidence>
<evidence type="ECO:0000313" key="3">
    <source>
        <dbReference type="Proteomes" id="UP000319801"/>
    </source>
</evidence>
<accession>A0A556TW16</accession>
<protein>
    <submittedName>
        <fullName evidence="2">Uncharacterized protein</fullName>
    </submittedName>
</protein>
<gene>
    <name evidence="2" type="ORF">Baya_4308</name>
</gene>
<keyword evidence="3" id="KW-1185">Reference proteome</keyword>
<organism evidence="2 3">
    <name type="scientific">Bagarius yarrelli</name>
    <name type="common">Goonch</name>
    <name type="synonym">Bagrus yarrelli</name>
    <dbReference type="NCBI Taxonomy" id="175774"/>
    <lineage>
        <taxon>Eukaryota</taxon>
        <taxon>Metazoa</taxon>
        <taxon>Chordata</taxon>
        <taxon>Craniata</taxon>
        <taxon>Vertebrata</taxon>
        <taxon>Euteleostomi</taxon>
        <taxon>Actinopterygii</taxon>
        <taxon>Neopterygii</taxon>
        <taxon>Teleostei</taxon>
        <taxon>Ostariophysi</taxon>
        <taxon>Siluriformes</taxon>
        <taxon>Sisoridae</taxon>
        <taxon>Sisorinae</taxon>
        <taxon>Bagarius</taxon>
    </lineage>
</organism>
<comment type="caution">
    <text evidence="2">The sequence shown here is derived from an EMBL/GenBank/DDBJ whole genome shotgun (WGS) entry which is preliminary data.</text>
</comment>
<dbReference type="Proteomes" id="UP000319801">
    <property type="component" value="Unassembled WGS sequence"/>
</dbReference>
<name>A0A556TW16_BAGYA</name>
<dbReference type="AlphaFoldDB" id="A0A556TW16"/>
<sequence>MFWLVEEGVLGFYVGFHTQLHAFINTFSLADENSTCSMANVECSHPEPAHVMPAKPEPVPGKRAMPEMPYAKPASWK</sequence>
<reference evidence="2 3" key="1">
    <citation type="journal article" date="2019" name="Genome Biol. Evol.">
        <title>Whole-Genome Sequencing of the Giant Devil Catfish, Bagarius yarrelli.</title>
        <authorList>
            <person name="Jiang W."/>
            <person name="Lv Y."/>
            <person name="Cheng L."/>
            <person name="Yang K."/>
            <person name="Chao B."/>
            <person name="Wang X."/>
            <person name="Li Y."/>
            <person name="Pan X."/>
            <person name="You X."/>
            <person name="Zhang Y."/>
            <person name="Yang J."/>
            <person name="Li J."/>
            <person name="Zhang X."/>
            <person name="Liu S."/>
            <person name="Sun C."/>
            <person name="Yang J."/>
            <person name="Shi Q."/>
        </authorList>
    </citation>
    <scope>NUCLEOTIDE SEQUENCE [LARGE SCALE GENOMIC DNA]</scope>
    <source>
        <strain evidence="2">JWS20170419001</strain>
        <tissue evidence="2">Muscle</tissue>
    </source>
</reference>
<feature type="region of interest" description="Disordered" evidence="1">
    <location>
        <begin position="47"/>
        <end position="77"/>
    </location>
</feature>
<proteinExistence type="predicted"/>